<protein>
    <submittedName>
        <fullName evidence="1">Uncharacterized protein</fullName>
    </submittedName>
</protein>
<dbReference type="EMBL" id="CP147404">
    <property type="protein sequence ID" value="WXB93874.1"/>
    <property type="molecule type" value="Genomic_DNA"/>
</dbReference>
<keyword evidence="2" id="KW-1185">Reference proteome</keyword>
<name>A0ABZ2N8K6_9BACI</name>
<evidence type="ECO:0000313" key="1">
    <source>
        <dbReference type="EMBL" id="WXB93874.1"/>
    </source>
</evidence>
<dbReference type="Proteomes" id="UP001387364">
    <property type="component" value="Chromosome"/>
</dbReference>
<accession>A0ABZ2N8K6</accession>
<reference evidence="1 2" key="1">
    <citation type="submission" date="2024-02" db="EMBL/GenBank/DDBJ databases">
        <title>Seven novel Bacillus-like species.</title>
        <authorList>
            <person name="Liu G."/>
        </authorList>
    </citation>
    <scope>NUCLEOTIDE SEQUENCE [LARGE SCALE GENOMIC DNA]</scope>
    <source>
        <strain evidence="1 2">FJAT-52991</strain>
    </source>
</reference>
<dbReference type="RefSeq" id="WP_338753405.1">
    <property type="nucleotide sequence ID" value="NZ_CP147404.1"/>
</dbReference>
<gene>
    <name evidence="1" type="ORF">WDJ61_04380</name>
</gene>
<evidence type="ECO:0000313" key="2">
    <source>
        <dbReference type="Proteomes" id="UP001387364"/>
    </source>
</evidence>
<organism evidence="1 2">
    <name type="scientific">Bacillus kandeliae</name>
    <dbReference type="NCBI Taxonomy" id="3129297"/>
    <lineage>
        <taxon>Bacteria</taxon>
        <taxon>Bacillati</taxon>
        <taxon>Bacillota</taxon>
        <taxon>Bacilli</taxon>
        <taxon>Bacillales</taxon>
        <taxon>Bacillaceae</taxon>
        <taxon>Bacillus</taxon>
    </lineage>
</organism>
<proteinExistence type="predicted"/>
<sequence length="80" mass="8901">MTRQRTVYIVDRDYDPVTCEEMTFSEPAVLVAPNMLAATRADGLALYIFGEAIESDATYIDESMAVKVFTIKGAIEYVRG</sequence>